<evidence type="ECO:0000256" key="1">
    <source>
        <dbReference type="ARBA" id="ARBA00023016"/>
    </source>
</evidence>
<dbReference type="PANTHER" id="PTHR46733">
    <property type="entry name" value="26.5 KDA HEAT SHOCK PROTEIN, MITOCHONDRIAL"/>
    <property type="match status" value="1"/>
</dbReference>
<dbReference type="InterPro" id="IPR008978">
    <property type="entry name" value="HSP20-like_chaperone"/>
</dbReference>
<evidence type="ECO:0000313" key="5">
    <source>
        <dbReference type="EMBL" id="PHN07736.1"/>
    </source>
</evidence>
<dbReference type="InterPro" id="IPR002068">
    <property type="entry name" value="A-crystallin/Hsp20_dom"/>
</dbReference>
<reference evidence="5 6" key="1">
    <citation type="submission" date="2017-10" db="EMBL/GenBank/DDBJ databases">
        <title>The draft genome sequence of Lewinella nigricans NBRC 102662.</title>
        <authorList>
            <person name="Wang K."/>
        </authorList>
    </citation>
    <scope>NUCLEOTIDE SEQUENCE [LARGE SCALE GENOMIC DNA]</scope>
    <source>
        <strain evidence="5 6">NBRC 102662</strain>
    </source>
</reference>
<comment type="caution">
    <text evidence="5">The sequence shown here is derived from an EMBL/GenBank/DDBJ whole genome shotgun (WGS) entry which is preliminary data.</text>
</comment>
<dbReference type="GO" id="GO:0009408">
    <property type="term" value="P:response to heat"/>
    <property type="evidence" value="ECO:0007669"/>
    <property type="project" value="InterPro"/>
</dbReference>
<dbReference type="PROSITE" id="PS01031">
    <property type="entry name" value="SHSP"/>
    <property type="match status" value="1"/>
</dbReference>
<comment type="similarity">
    <text evidence="2 3">Belongs to the small heat shock protein (HSP20) family.</text>
</comment>
<evidence type="ECO:0000256" key="2">
    <source>
        <dbReference type="PROSITE-ProRule" id="PRU00285"/>
    </source>
</evidence>
<keyword evidence="6" id="KW-1185">Reference proteome</keyword>
<accession>A0A2D0NH74</accession>
<dbReference type="Proteomes" id="UP000223913">
    <property type="component" value="Unassembled WGS sequence"/>
</dbReference>
<gene>
    <name evidence="5" type="ORF">CRP01_04895</name>
</gene>
<keyword evidence="1" id="KW-0346">Stress response</keyword>
<name>A0A2D0NH74_FLAN2</name>
<proteinExistence type="inferred from homology"/>
<dbReference type="RefSeq" id="WP_099148892.1">
    <property type="nucleotide sequence ID" value="NZ_PDUD01000007.1"/>
</dbReference>
<feature type="domain" description="SHSP" evidence="4">
    <location>
        <begin position="22"/>
        <end position="138"/>
    </location>
</feature>
<dbReference type="SUPFAM" id="SSF49764">
    <property type="entry name" value="HSP20-like chaperones"/>
    <property type="match status" value="1"/>
</dbReference>
<sequence>MCHRHAHARRARHRHAHWKRHFNQHFNRPPANISEKEDHFEILLFVPGMDKEGLNLQVKNDELFILYKAPKDSWDQDEIVTDFTEEAYTQASFRRSFRLNNKALVEEISATYNDGVLKVILPKNPETNRPVHTITVEG</sequence>
<evidence type="ECO:0000256" key="3">
    <source>
        <dbReference type="RuleBase" id="RU003616"/>
    </source>
</evidence>
<evidence type="ECO:0000313" key="6">
    <source>
        <dbReference type="Proteomes" id="UP000223913"/>
    </source>
</evidence>
<dbReference type="InterPro" id="IPR044587">
    <property type="entry name" value="HSP21-like"/>
</dbReference>
<protein>
    <submittedName>
        <fullName evidence="5">Heat-shock protein Hsp20</fullName>
    </submittedName>
</protein>
<dbReference type="CDD" id="cd06464">
    <property type="entry name" value="ACD_sHsps-like"/>
    <property type="match status" value="1"/>
</dbReference>
<dbReference type="Gene3D" id="2.60.40.790">
    <property type="match status" value="1"/>
</dbReference>
<dbReference type="AlphaFoldDB" id="A0A2D0NH74"/>
<dbReference type="EMBL" id="PDUD01000007">
    <property type="protein sequence ID" value="PHN07736.1"/>
    <property type="molecule type" value="Genomic_DNA"/>
</dbReference>
<organism evidence="5 6">
    <name type="scientific">Flavilitoribacter nigricans (strain ATCC 23147 / DSM 23189 / NBRC 102662 / NCIMB 1420 / SS-2)</name>
    <name type="common">Lewinella nigricans</name>
    <dbReference type="NCBI Taxonomy" id="1122177"/>
    <lineage>
        <taxon>Bacteria</taxon>
        <taxon>Pseudomonadati</taxon>
        <taxon>Bacteroidota</taxon>
        <taxon>Saprospiria</taxon>
        <taxon>Saprospirales</taxon>
        <taxon>Lewinellaceae</taxon>
        <taxon>Flavilitoribacter</taxon>
    </lineage>
</organism>
<dbReference type="Pfam" id="PF00011">
    <property type="entry name" value="HSP20"/>
    <property type="match status" value="1"/>
</dbReference>
<dbReference type="PANTHER" id="PTHR46733:SF4">
    <property type="entry name" value="HEAT SHOCK PROTEIN 21, CHLOROPLASTIC"/>
    <property type="match status" value="1"/>
</dbReference>
<evidence type="ECO:0000259" key="4">
    <source>
        <dbReference type="PROSITE" id="PS01031"/>
    </source>
</evidence>
<dbReference type="OrthoDB" id="670468at2"/>